<keyword evidence="6 10" id="KW-0489">Methyltransferase</keyword>
<keyword evidence="8" id="KW-0949">S-adenosyl-L-methionine</keyword>
<evidence type="ECO:0000313" key="11">
    <source>
        <dbReference type="Proteomes" id="UP000177982"/>
    </source>
</evidence>
<dbReference type="AlphaFoldDB" id="A0A1G2L029"/>
<protein>
    <recommendedName>
        <fullName evidence="4 9">Protein-L-isoaspartate O-methyltransferase</fullName>
        <ecNumber evidence="3 9">2.1.1.77</ecNumber>
    </recommendedName>
</protein>
<comment type="subcellular location">
    <subcellularLocation>
        <location evidence="1">Cytoplasm</location>
    </subcellularLocation>
</comment>
<name>A0A1G2L029_9BACT</name>
<evidence type="ECO:0000313" key="10">
    <source>
        <dbReference type="EMBL" id="OHA05097.1"/>
    </source>
</evidence>
<dbReference type="GO" id="GO:0005737">
    <property type="term" value="C:cytoplasm"/>
    <property type="evidence" value="ECO:0007669"/>
    <property type="project" value="UniProtKB-SubCell"/>
</dbReference>
<dbReference type="EMBL" id="MHQO01000061">
    <property type="protein sequence ID" value="OHA05097.1"/>
    <property type="molecule type" value="Genomic_DNA"/>
</dbReference>
<dbReference type="GO" id="GO:0032259">
    <property type="term" value="P:methylation"/>
    <property type="evidence" value="ECO:0007669"/>
    <property type="project" value="UniProtKB-KW"/>
</dbReference>
<accession>A0A1G2L029</accession>
<evidence type="ECO:0000256" key="2">
    <source>
        <dbReference type="ARBA" id="ARBA00005369"/>
    </source>
</evidence>
<keyword evidence="7 10" id="KW-0808">Transferase</keyword>
<sequence>MTKADLIQELIETGYLKTPRIIDAFQNIDRVDFVPEPFKGEAYENYPLSIGEGQTISQPLTVAFMLELLEPKPGEKILDVGAGSGWQTALLAHIVANLRNEGGQKGIVIAVERLQALCDFATRNLEKYKFISNNIIRFHCVDATGGFPDEAPFDKIIAAASARQDIPFEWKKQLKIGGKIVSPIDGSLWLFEKVNETKWEEQEFPGFVFVPLVRG</sequence>
<dbReference type="GO" id="GO:0030091">
    <property type="term" value="P:protein repair"/>
    <property type="evidence" value="ECO:0007669"/>
    <property type="project" value="UniProtKB-UniRule"/>
</dbReference>
<evidence type="ECO:0000256" key="6">
    <source>
        <dbReference type="ARBA" id="ARBA00022603"/>
    </source>
</evidence>
<dbReference type="CDD" id="cd02440">
    <property type="entry name" value="AdoMet_MTases"/>
    <property type="match status" value="1"/>
</dbReference>
<dbReference type="PANTHER" id="PTHR11579:SF0">
    <property type="entry name" value="PROTEIN-L-ISOASPARTATE(D-ASPARTATE) O-METHYLTRANSFERASE"/>
    <property type="match status" value="1"/>
</dbReference>
<evidence type="ECO:0000256" key="9">
    <source>
        <dbReference type="NCBIfam" id="TIGR00080"/>
    </source>
</evidence>
<dbReference type="NCBIfam" id="TIGR00080">
    <property type="entry name" value="pimt"/>
    <property type="match status" value="1"/>
</dbReference>
<dbReference type="Proteomes" id="UP000177982">
    <property type="component" value="Unassembled WGS sequence"/>
</dbReference>
<reference evidence="10 11" key="1">
    <citation type="journal article" date="2016" name="Nat. Commun.">
        <title>Thousands of microbial genomes shed light on interconnected biogeochemical processes in an aquifer system.</title>
        <authorList>
            <person name="Anantharaman K."/>
            <person name="Brown C.T."/>
            <person name="Hug L.A."/>
            <person name="Sharon I."/>
            <person name="Castelle C.J."/>
            <person name="Probst A.J."/>
            <person name="Thomas B.C."/>
            <person name="Singh A."/>
            <person name="Wilkins M.J."/>
            <person name="Karaoz U."/>
            <person name="Brodie E.L."/>
            <person name="Williams K.H."/>
            <person name="Hubbard S.S."/>
            <person name="Banfield J.F."/>
        </authorList>
    </citation>
    <scope>NUCLEOTIDE SEQUENCE [LARGE SCALE GENOMIC DNA]</scope>
</reference>
<dbReference type="GO" id="GO:0004719">
    <property type="term" value="F:protein-L-isoaspartate (D-aspartate) O-methyltransferase activity"/>
    <property type="evidence" value="ECO:0007669"/>
    <property type="project" value="UniProtKB-UniRule"/>
</dbReference>
<dbReference type="Gene3D" id="3.40.50.150">
    <property type="entry name" value="Vaccinia Virus protein VP39"/>
    <property type="match status" value="1"/>
</dbReference>
<dbReference type="EC" id="2.1.1.77" evidence="3 9"/>
<dbReference type="InterPro" id="IPR000682">
    <property type="entry name" value="PCMT"/>
</dbReference>
<organism evidence="10 11">
    <name type="scientific">Candidatus Sungbacteria bacterium RIFCSPLOWO2_01_FULL_47_10</name>
    <dbReference type="NCBI Taxonomy" id="1802276"/>
    <lineage>
        <taxon>Bacteria</taxon>
        <taxon>Candidatus Sungiibacteriota</taxon>
    </lineage>
</organism>
<evidence type="ECO:0000256" key="7">
    <source>
        <dbReference type="ARBA" id="ARBA00022679"/>
    </source>
</evidence>
<evidence type="ECO:0000256" key="4">
    <source>
        <dbReference type="ARBA" id="ARBA00013346"/>
    </source>
</evidence>
<evidence type="ECO:0000256" key="3">
    <source>
        <dbReference type="ARBA" id="ARBA00011890"/>
    </source>
</evidence>
<proteinExistence type="inferred from homology"/>
<comment type="caution">
    <text evidence="10">The sequence shown here is derived from an EMBL/GenBank/DDBJ whole genome shotgun (WGS) entry which is preliminary data.</text>
</comment>
<gene>
    <name evidence="10" type="ORF">A2934_05025</name>
</gene>
<evidence type="ECO:0000256" key="1">
    <source>
        <dbReference type="ARBA" id="ARBA00004496"/>
    </source>
</evidence>
<comment type="similarity">
    <text evidence="2">Belongs to the methyltransferase superfamily. L-isoaspartyl/D-aspartyl protein methyltransferase family.</text>
</comment>
<dbReference type="PANTHER" id="PTHR11579">
    <property type="entry name" value="PROTEIN-L-ISOASPARTATE O-METHYLTRANSFERASE"/>
    <property type="match status" value="1"/>
</dbReference>
<dbReference type="SUPFAM" id="SSF53335">
    <property type="entry name" value="S-adenosyl-L-methionine-dependent methyltransferases"/>
    <property type="match status" value="1"/>
</dbReference>
<evidence type="ECO:0000256" key="8">
    <source>
        <dbReference type="ARBA" id="ARBA00022691"/>
    </source>
</evidence>
<evidence type="ECO:0000256" key="5">
    <source>
        <dbReference type="ARBA" id="ARBA00022490"/>
    </source>
</evidence>
<dbReference type="Pfam" id="PF01135">
    <property type="entry name" value="PCMT"/>
    <property type="match status" value="1"/>
</dbReference>
<dbReference type="InterPro" id="IPR029063">
    <property type="entry name" value="SAM-dependent_MTases_sf"/>
</dbReference>
<keyword evidence="5" id="KW-0963">Cytoplasm</keyword>